<accession>A0AAE0TQ36</accession>
<dbReference type="AlphaFoldDB" id="A0AAE0TQ36"/>
<keyword evidence="1" id="KW-0175">Coiled coil</keyword>
<name>A0AAE0TQ36_9PEZI</name>
<evidence type="ECO:0000256" key="1">
    <source>
        <dbReference type="SAM" id="Coils"/>
    </source>
</evidence>
<dbReference type="Proteomes" id="UP001274830">
    <property type="component" value="Unassembled WGS sequence"/>
</dbReference>
<dbReference type="EMBL" id="JAUTXT010000040">
    <property type="protein sequence ID" value="KAK3671662.1"/>
    <property type="molecule type" value="Genomic_DNA"/>
</dbReference>
<sequence length="348" mass="40149">MESETFLAAVKAMQADVDRLKQENREGRVEVEASRKRIRYLVDETRDKDRRINVLRREKAELERRLLSDMIPRTPDQSKVQETHHDSSAATPPDGNAGSPFSLHNVEPATSRNELRDTPQELATGVIRAPSRRIQVSRFSRLPSSHKDWVDMLDDDMRVGAGSQEEALKWRTTKIRFVDLLPVAWIPRPIAPFDNAQRYDSKTKAYRNVSEDGESPGHRQEAQASPSAQDINTNRRLLSNDQEGYSASRSTSVNPRKRSPPVDDIDSMRYRRKAICVRCWLTSSHCDYRGQCQSCKDVGERCVRKMCLNSLECRRPGCPCLHPGQWHEDDEEWMVEKGPLPRRERWQE</sequence>
<evidence type="ECO:0000256" key="2">
    <source>
        <dbReference type="SAM" id="MobiDB-lite"/>
    </source>
</evidence>
<evidence type="ECO:0000313" key="4">
    <source>
        <dbReference type="Proteomes" id="UP001274830"/>
    </source>
</evidence>
<comment type="caution">
    <text evidence="3">The sequence shown here is derived from an EMBL/GenBank/DDBJ whole genome shotgun (WGS) entry which is preliminary data.</text>
</comment>
<keyword evidence="4" id="KW-1185">Reference proteome</keyword>
<proteinExistence type="predicted"/>
<organism evidence="3 4">
    <name type="scientific">Recurvomyces mirabilis</name>
    <dbReference type="NCBI Taxonomy" id="574656"/>
    <lineage>
        <taxon>Eukaryota</taxon>
        <taxon>Fungi</taxon>
        <taxon>Dikarya</taxon>
        <taxon>Ascomycota</taxon>
        <taxon>Pezizomycotina</taxon>
        <taxon>Dothideomycetes</taxon>
        <taxon>Dothideomycetidae</taxon>
        <taxon>Mycosphaerellales</taxon>
        <taxon>Teratosphaeriaceae</taxon>
        <taxon>Recurvomyces</taxon>
    </lineage>
</organism>
<feature type="compositionally biased region" description="Polar residues" evidence="2">
    <location>
        <begin position="222"/>
        <end position="254"/>
    </location>
</feature>
<feature type="region of interest" description="Disordered" evidence="2">
    <location>
        <begin position="66"/>
        <end position="125"/>
    </location>
</feature>
<protein>
    <submittedName>
        <fullName evidence="3">Uncharacterized protein</fullName>
    </submittedName>
</protein>
<gene>
    <name evidence="3" type="ORF">LTR78_008395</name>
</gene>
<feature type="coiled-coil region" evidence="1">
    <location>
        <begin position="10"/>
        <end position="65"/>
    </location>
</feature>
<reference evidence="3" key="1">
    <citation type="submission" date="2023-07" db="EMBL/GenBank/DDBJ databases">
        <title>Black Yeasts Isolated from many extreme environments.</title>
        <authorList>
            <person name="Coleine C."/>
            <person name="Stajich J.E."/>
            <person name="Selbmann L."/>
        </authorList>
    </citation>
    <scope>NUCLEOTIDE SEQUENCE</scope>
    <source>
        <strain evidence="3">CCFEE 5485</strain>
    </source>
</reference>
<evidence type="ECO:0000313" key="3">
    <source>
        <dbReference type="EMBL" id="KAK3671662.1"/>
    </source>
</evidence>
<feature type="region of interest" description="Disordered" evidence="2">
    <location>
        <begin position="207"/>
        <end position="264"/>
    </location>
</feature>